<evidence type="ECO:0000313" key="3">
    <source>
        <dbReference type="Proteomes" id="UP000000552"/>
    </source>
</evidence>
<dbReference type="KEGG" id="mlo:mlr2724"/>
<sequence>MGRGVSRMREKSGSRVRFGTMALLLGALIGASPAAAQDMTTSLVEIHQGSPLSDRARSLGNGGYELQNGTFVSFNQWYRARWVDMHVDLLTQITEDTGILWGFGTGEEGEKYRIEPSLKLGFVTQMHPNPNSTLSLSLTTTVGGKLTEKSCQADYGDFGTYSVNCRLAASQLAPEETLKYLVNAKPESQHIWLNYRVTF</sequence>
<name>Q98HT1_RHILO</name>
<evidence type="ECO:0000256" key="1">
    <source>
        <dbReference type="SAM" id="SignalP"/>
    </source>
</evidence>
<dbReference type="Proteomes" id="UP000000552">
    <property type="component" value="Chromosome"/>
</dbReference>
<dbReference type="EMBL" id="BA000012">
    <property type="protein sequence ID" value="BAB49785.1"/>
    <property type="molecule type" value="Genomic_DNA"/>
</dbReference>
<protein>
    <submittedName>
        <fullName evidence="2">Mlr2724 protein</fullName>
    </submittedName>
</protein>
<accession>Q98HT1</accession>
<gene>
    <name evidence="2" type="ordered locus">mlr2724</name>
</gene>
<feature type="chain" id="PRO_5004323391" evidence="1">
    <location>
        <begin position="37"/>
        <end position="199"/>
    </location>
</feature>
<feature type="signal peptide" evidence="1">
    <location>
        <begin position="1"/>
        <end position="36"/>
    </location>
</feature>
<reference evidence="2 3" key="1">
    <citation type="journal article" date="2000" name="DNA Res.">
        <title>Complete genome structure of the nitrogen-fixing symbiotic bacterium Mesorhizobium loti.</title>
        <authorList>
            <person name="Kaneko T."/>
            <person name="Nakamura Y."/>
            <person name="Sato S."/>
            <person name="Asamizu E."/>
            <person name="Kato T."/>
            <person name="Sasamoto S."/>
            <person name="Watanabe A."/>
            <person name="Idesawa K."/>
            <person name="Ishikawa A."/>
            <person name="Kawashima K."/>
            <person name="Kimura T."/>
            <person name="Kishida Y."/>
            <person name="Kiyokawa C."/>
            <person name="Kohara M."/>
            <person name="Matsumoto M."/>
            <person name="Matsuno A."/>
            <person name="Mochizuki Y."/>
            <person name="Nakayama S."/>
            <person name="Nakazaki N."/>
            <person name="Shimpo S."/>
            <person name="Sugimoto M."/>
            <person name="Takeuchi C."/>
            <person name="Yamada M."/>
            <person name="Tabata S."/>
        </authorList>
    </citation>
    <scope>NUCLEOTIDE SEQUENCE [LARGE SCALE GENOMIC DNA]</scope>
    <source>
        <strain evidence="3">LMG 29417 / CECT 9101 / MAFF 303099</strain>
    </source>
</reference>
<evidence type="ECO:0000313" key="2">
    <source>
        <dbReference type="EMBL" id="BAB49785.1"/>
    </source>
</evidence>
<keyword evidence="1" id="KW-0732">Signal</keyword>
<dbReference type="HOGENOM" id="CLU_1371257_0_0_5"/>
<dbReference type="AlphaFoldDB" id="Q98HT1"/>
<dbReference type="eggNOG" id="ENOG50335ME">
    <property type="taxonomic scope" value="Bacteria"/>
</dbReference>
<proteinExistence type="predicted"/>
<organism evidence="2 3">
    <name type="scientific">Mesorhizobium japonicum (strain LMG 29417 / CECT 9101 / MAFF 303099)</name>
    <name type="common">Mesorhizobium loti (strain MAFF 303099)</name>
    <dbReference type="NCBI Taxonomy" id="266835"/>
    <lineage>
        <taxon>Bacteria</taxon>
        <taxon>Pseudomonadati</taxon>
        <taxon>Pseudomonadota</taxon>
        <taxon>Alphaproteobacteria</taxon>
        <taxon>Hyphomicrobiales</taxon>
        <taxon>Phyllobacteriaceae</taxon>
        <taxon>Mesorhizobium</taxon>
    </lineage>
</organism>